<protein>
    <submittedName>
        <fullName evidence="2">Uncharacterized protein</fullName>
    </submittedName>
</protein>
<feature type="chain" id="PRO_5032765888" evidence="1">
    <location>
        <begin position="24"/>
        <end position="448"/>
    </location>
</feature>
<dbReference type="EMBL" id="WWCW01000065">
    <property type="protein sequence ID" value="MYM89156.1"/>
    <property type="molecule type" value="Genomic_DNA"/>
</dbReference>
<feature type="signal peptide" evidence="1">
    <location>
        <begin position="1"/>
        <end position="23"/>
    </location>
</feature>
<sequence>MKHNRLSATLAALTFAAGASCQAAVTLQVTTSVHFEPTKSASNLPPDSKTTAFVTLADDYIAARSGNATTVYDFKNRRRVVLDDANKTYVDYSLYDTLGFRVFEMRNRVVLNTAMAKAAIPDFKPIRKVDLEQEMALTEDSDTVIDAAVSGDTLRFTSEGIPLATWTKHGAQAGARDVAHFAQLLRYVQSIHPQVLAKLAEGGVIPDSLTFTTNSSLAPVTVRMDVEKVQGASPPAFTLQGYAPRQAAPAQGALEALVDRMAAQTPKQLDALRAAHPCDTEAAYREDQLLDTMLGRIECTLSTGAPMLAFTPAQLEQVRASVPVSLAFSATKVTKQEEVVAAVKTLSGLRSQAPRKAYVLKLFEANNRARLGQFNESSQLFADVLEANPVLGGAWKDMGDLMFMRFDMPAAWRSWDIGRRIAPTLPNFAYVTQMESEMAKRHPEYLVY</sequence>
<comment type="caution">
    <text evidence="2">The sequence shown here is derived from an EMBL/GenBank/DDBJ whole genome shotgun (WGS) entry which is preliminary data.</text>
</comment>
<evidence type="ECO:0000313" key="2">
    <source>
        <dbReference type="EMBL" id="MYM89156.1"/>
    </source>
</evidence>
<dbReference type="AlphaFoldDB" id="A0A845G7N8"/>
<dbReference type="RefSeq" id="WP_161098114.1">
    <property type="nucleotide sequence ID" value="NZ_WWCW01000065.1"/>
</dbReference>
<evidence type="ECO:0000256" key="1">
    <source>
        <dbReference type="SAM" id="SignalP"/>
    </source>
</evidence>
<organism evidence="2 3">
    <name type="scientific">Duganella vulcania</name>
    <dbReference type="NCBI Taxonomy" id="2692166"/>
    <lineage>
        <taxon>Bacteria</taxon>
        <taxon>Pseudomonadati</taxon>
        <taxon>Pseudomonadota</taxon>
        <taxon>Betaproteobacteria</taxon>
        <taxon>Burkholderiales</taxon>
        <taxon>Oxalobacteraceae</taxon>
        <taxon>Telluria group</taxon>
        <taxon>Duganella</taxon>
    </lineage>
</organism>
<reference evidence="2 3" key="1">
    <citation type="submission" date="2020-01" db="EMBL/GenBank/DDBJ databases">
        <title>Novel species isolated from a subtropical stream in China.</title>
        <authorList>
            <person name="Lu H."/>
        </authorList>
    </citation>
    <scope>NUCLEOTIDE SEQUENCE [LARGE SCALE GENOMIC DNA]</scope>
    <source>
        <strain evidence="2 3">FT82W</strain>
    </source>
</reference>
<dbReference type="Proteomes" id="UP000470302">
    <property type="component" value="Unassembled WGS sequence"/>
</dbReference>
<evidence type="ECO:0000313" key="3">
    <source>
        <dbReference type="Proteomes" id="UP000470302"/>
    </source>
</evidence>
<accession>A0A845G7N8</accession>
<proteinExistence type="predicted"/>
<keyword evidence="1" id="KW-0732">Signal</keyword>
<dbReference type="PROSITE" id="PS51257">
    <property type="entry name" value="PROKAR_LIPOPROTEIN"/>
    <property type="match status" value="1"/>
</dbReference>
<name>A0A845G7N8_9BURK</name>
<gene>
    <name evidence="2" type="ORF">GTP91_18510</name>
</gene>